<evidence type="ECO:0000256" key="6">
    <source>
        <dbReference type="SAM" id="Phobius"/>
    </source>
</evidence>
<organism evidence="9">
    <name type="scientific">Nippostrongylus brasiliensis</name>
    <name type="common">Rat hookworm</name>
    <dbReference type="NCBI Taxonomy" id="27835"/>
    <lineage>
        <taxon>Eukaryota</taxon>
        <taxon>Metazoa</taxon>
        <taxon>Ecdysozoa</taxon>
        <taxon>Nematoda</taxon>
        <taxon>Chromadorea</taxon>
        <taxon>Rhabditida</taxon>
        <taxon>Rhabditina</taxon>
        <taxon>Rhabditomorpha</taxon>
        <taxon>Strongyloidea</taxon>
        <taxon>Heligmosomidae</taxon>
        <taxon>Nippostrongylus</taxon>
    </lineage>
</organism>
<protein>
    <submittedName>
        <fullName evidence="9">G_PROTEIN_RECEP_F1_2 domain-containing protein</fullName>
    </submittedName>
</protein>
<dbReference type="GO" id="GO:0016020">
    <property type="term" value="C:membrane"/>
    <property type="evidence" value="ECO:0007669"/>
    <property type="project" value="UniProtKB-SubCell"/>
</dbReference>
<gene>
    <name evidence="7" type="ORF">NBR_LOCUS14165</name>
</gene>
<dbReference type="EMBL" id="UYSL01021263">
    <property type="protein sequence ID" value="VDL77754.1"/>
    <property type="molecule type" value="Genomic_DNA"/>
</dbReference>
<dbReference type="AlphaFoldDB" id="A0A0N4YCA5"/>
<evidence type="ECO:0000256" key="3">
    <source>
        <dbReference type="ARBA" id="ARBA00022989"/>
    </source>
</evidence>
<dbReference type="Pfam" id="PF10292">
    <property type="entry name" value="7TM_GPCR_Srab"/>
    <property type="match status" value="1"/>
</dbReference>
<keyword evidence="4 6" id="KW-0472">Membrane</keyword>
<keyword evidence="8" id="KW-1185">Reference proteome</keyword>
<feature type="transmembrane region" description="Helical" evidence="6">
    <location>
        <begin position="110"/>
        <end position="130"/>
    </location>
</feature>
<dbReference type="InterPro" id="IPR000344">
    <property type="entry name" value="7TM_GPCR_serpentine_rcpt_Sra"/>
</dbReference>
<feature type="transmembrane region" description="Helical" evidence="6">
    <location>
        <begin position="236"/>
        <end position="262"/>
    </location>
</feature>
<evidence type="ECO:0000256" key="4">
    <source>
        <dbReference type="ARBA" id="ARBA00023136"/>
    </source>
</evidence>
<comment type="subcellular location">
    <subcellularLocation>
        <location evidence="1">Membrane</location>
        <topology evidence="1">Multi-pass membrane protein</topology>
    </subcellularLocation>
</comment>
<keyword evidence="2 6" id="KW-0812">Transmembrane</keyword>
<name>A0A0N4YCA5_NIPBR</name>
<accession>A0A0N4YCA5</accession>
<sequence>MFDRTTLLIDRYWRDCNLAESSPCLPLLTASGSGVRIVKVKISSTFHDTTTLGFHTLIFAQLVIFFVHSVFIIGTQLMHLWKYSFSKSPCDIVTSALTCTILRFPLTTSFTSFVILQLASSVLLVTWTILPEKFTNVYPYCSSGSNQTINRLSLINMFLCGLCMTSLVGIVAFKFYNRYAVDRRTYNLRDSFHLRENRHIVQLLFPLVLFQAGFLLVFTTIGAILPSFRGSMAPIIFRTAFCATYLIPYYTVVTPLIILAMIRKAQKNNVRRLDMMRNPNEDNDSNKVIDKD</sequence>
<feature type="transmembrane region" description="Helical" evidence="6">
    <location>
        <begin position="203"/>
        <end position="224"/>
    </location>
</feature>
<evidence type="ECO:0000256" key="5">
    <source>
        <dbReference type="SAM" id="MobiDB-lite"/>
    </source>
</evidence>
<dbReference type="InterPro" id="IPR019408">
    <property type="entry name" value="7TM_GPCR_serpentine_rcpt_Srab"/>
</dbReference>
<dbReference type="Proteomes" id="UP000271162">
    <property type="component" value="Unassembled WGS sequence"/>
</dbReference>
<dbReference type="InterPro" id="IPR051080">
    <property type="entry name" value="Nematode_rcpt-like_serp_alpha"/>
</dbReference>
<reference evidence="9" key="1">
    <citation type="submission" date="2017-02" db="UniProtKB">
        <authorList>
            <consortium name="WormBaseParasite"/>
        </authorList>
    </citation>
    <scope>IDENTIFICATION</scope>
</reference>
<feature type="region of interest" description="Disordered" evidence="5">
    <location>
        <begin position="273"/>
        <end position="292"/>
    </location>
</feature>
<dbReference type="Pfam" id="PF02117">
    <property type="entry name" value="7TM_GPCR_Sra"/>
    <property type="match status" value="1"/>
</dbReference>
<evidence type="ECO:0000313" key="9">
    <source>
        <dbReference type="WBParaSite" id="NBR_0001416401-mRNA-1"/>
    </source>
</evidence>
<evidence type="ECO:0000256" key="1">
    <source>
        <dbReference type="ARBA" id="ARBA00004141"/>
    </source>
</evidence>
<feature type="transmembrane region" description="Helical" evidence="6">
    <location>
        <begin position="52"/>
        <end position="73"/>
    </location>
</feature>
<evidence type="ECO:0000256" key="2">
    <source>
        <dbReference type="ARBA" id="ARBA00022692"/>
    </source>
</evidence>
<dbReference type="PANTHER" id="PTHR31357:SF18">
    <property type="entry name" value="SERPENTINE RECEPTOR, CLASS T"/>
    <property type="match status" value="1"/>
</dbReference>
<proteinExistence type="predicted"/>
<dbReference type="GO" id="GO:0004984">
    <property type="term" value="F:olfactory receptor activity"/>
    <property type="evidence" value="ECO:0007669"/>
    <property type="project" value="TreeGrafter"/>
</dbReference>
<dbReference type="OMA" id="LWIINEA"/>
<evidence type="ECO:0000313" key="8">
    <source>
        <dbReference type="Proteomes" id="UP000271162"/>
    </source>
</evidence>
<feature type="transmembrane region" description="Helical" evidence="6">
    <location>
        <begin position="154"/>
        <end position="176"/>
    </location>
</feature>
<reference evidence="7 8" key="2">
    <citation type="submission" date="2018-11" db="EMBL/GenBank/DDBJ databases">
        <authorList>
            <consortium name="Pathogen Informatics"/>
        </authorList>
    </citation>
    <scope>NUCLEOTIDE SEQUENCE [LARGE SCALE GENOMIC DNA]</scope>
</reference>
<keyword evidence="3 6" id="KW-1133">Transmembrane helix</keyword>
<dbReference type="GO" id="GO:0004930">
    <property type="term" value="F:G protein-coupled receptor activity"/>
    <property type="evidence" value="ECO:0007669"/>
    <property type="project" value="InterPro"/>
</dbReference>
<evidence type="ECO:0000313" key="7">
    <source>
        <dbReference type="EMBL" id="VDL77754.1"/>
    </source>
</evidence>
<dbReference type="WBParaSite" id="NBR_0001416401-mRNA-1">
    <property type="protein sequence ID" value="NBR_0001416401-mRNA-1"/>
    <property type="gene ID" value="NBR_0001416401"/>
</dbReference>
<dbReference type="PANTHER" id="PTHR31357">
    <property type="entry name" value="SERPENTINE RECEPTOR CLASS ALPHA-10"/>
    <property type="match status" value="1"/>
</dbReference>